<accession>A0ABQ5TLD2</accession>
<evidence type="ECO:0000313" key="1">
    <source>
        <dbReference type="EMBL" id="GLO66962.1"/>
    </source>
</evidence>
<dbReference type="RefSeq" id="WP_017797409.1">
    <property type="nucleotide sequence ID" value="NZ_BSKO01000001.1"/>
</dbReference>
<evidence type="ECO:0000313" key="2">
    <source>
        <dbReference type="Proteomes" id="UP001275436"/>
    </source>
</evidence>
<keyword evidence="2" id="KW-1185">Reference proteome</keyword>
<comment type="caution">
    <text evidence="1">The sequence shown here is derived from an EMBL/GenBank/DDBJ whole genome shotgun (WGS) entry which is preliminary data.</text>
</comment>
<evidence type="ECO:0008006" key="3">
    <source>
        <dbReference type="Google" id="ProtNLM"/>
    </source>
</evidence>
<name>A0ABQ5TLD2_9BACI</name>
<reference evidence="1 2" key="1">
    <citation type="submission" date="2023-02" db="EMBL/GenBank/DDBJ databases">
        <title>Oceanobacillus kimchii IFOP_LL358 isolated form Alexandrium catenella lab strain.</title>
        <authorList>
            <person name="Gajardo G."/>
            <person name="Ueki S."/>
            <person name="Maruyama F."/>
        </authorList>
    </citation>
    <scope>NUCLEOTIDE SEQUENCE [LARGE SCALE GENOMIC DNA]</scope>
    <source>
        <strain evidence="1 2">IFOP_LL358</strain>
    </source>
</reference>
<gene>
    <name evidence="1" type="ORF">MACH08_27460</name>
</gene>
<protein>
    <recommendedName>
        <fullName evidence="3">YtzH-like protein</fullName>
    </recommendedName>
</protein>
<sequence>MTLNISNQLALLSDILDEQHGECCASVSECQQIGRLVQSILDREQITDEQLLTILPEIYNYGRQGEEAQSLPDHVSSNKNNIKHWINAIEQTNLK</sequence>
<dbReference type="Proteomes" id="UP001275436">
    <property type="component" value="Unassembled WGS sequence"/>
</dbReference>
<organism evidence="1 2">
    <name type="scientific">Oceanobacillus kimchii</name>
    <dbReference type="NCBI Taxonomy" id="746691"/>
    <lineage>
        <taxon>Bacteria</taxon>
        <taxon>Bacillati</taxon>
        <taxon>Bacillota</taxon>
        <taxon>Bacilli</taxon>
        <taxon>Bacillales</taxon>
        <taxon>Bacillaceae</taxon>
        <taxon>Oceanobacillus</taxon>
    </lineage>
</organism>
<dbReference type="Pfam" id="PF14165">
    <property type="entry name" value="YtzH"/>
    <property type="match status" value="1"/>
</dbReference>
<dbReference type="EMBL" id="BSKO01000001">
    <property type="protein sequence ID" value="GLO66962.1"/>
    <property type="molecule type" value="Genomic_DNA"/>
</dbReference>
<proteinExistence type="predicted"/>
<dbReference type="InterPro" id="IPR025547">
    <property type="entry name" value="YtzH"/>
</dbReference>